<feature type="transmembrane region" description="Helical" evidence="5">
    <location>
        <begin position="145"/>
        <end position="165"/>
    </location>
</feature>
<organism evidence="7 8">
    <name type="scientific">Candidatus Woesebacteria bacterium RBG_16_42_24</name>
    <dbReference type="NCBI Taxonomy" id="1802485"/>
    <lineage>
        <taxon>Bacteria</taxon>
        <taxon>Candidatus Woeseibacteriota</taxon>
    </lineage>
</organism>
<feature type="transmembrane region" description="Helical" evidence="5">
    <location>
        <begin position="12"/>
        <end position="40"/>
    </location>
</feature>
<comment type="subcellular location">
    <subcellularLocation>
        <location evidence="1">Membrane</location>
        <topology evidence="1">Multi-pass membrane protein</topology>
    </subcellularLocation>
</comment>
<evidence type="ECO:0000313" key="7">
    <source>
        <dbReference type="EMBL" id="OGM15238.1"/>
    </source>
</evidence>
<evidence type="ECO:0000259" key="6">
    <source>
        <dbReference type="Pfam" id="PF04932"/>
    </source>
</evidence>
<dbReference type="GO" id="GO:0016020">
    <property type="term" value="C:membrane"/>
    <property type="evidence" value="ECO:0007669"/>
    <property type="project" value="UniProtKB-SubCell"/>
</dbReference>
<reference evidence="7 8" key="1">
    <citation type="journal article" date="2016" name="Nat. Commun.">
        <title>Thousands of microbial genomes shed light on interconnected biogeochemical processes in an aquifer system.</title>
        <authorList>
            <person name="Anantharaman K."/>
            <person name="Brown C.T."/>
            <person name="Hug L.A."/>
            <person name="Sharon I."/>
            <person name="Castelle C.J."/>
            <person name="Probst A.J."/>
            <person name="Thomas B.C."/>
            <person name="Singh A."/>
            <person name="Wilkins M.J."/>
            <person name="Karaoz U."/>
            <person name="Brodie E.L."/>
            <person name="Williams K.H."/>
            <person name="Hubbard S.S."/>
            <person name="Banfield J.F."/>
        </authorList>
    </citation>
    <scope>NUCLEOTIDE SEQUENCE [LARGE SCALE GENOMIC DNA]</scope>
</reference>
<evidence type="ECO:0000256" key="3">
    <source>
        <dbReference type="ARBA" id="ARBA00022989"/>
    </source>
</evidence>
<sequence>MKNVLKIIYPESWIYAIIFCLSLFATDNFFFLLIVISLLFYLKFTRSLFNSLWFLFISSMLSLRTLPFDINFIAPILNINGDGSWYYSDLIFVLILGLTLTGFNKNRIKVLFSGTWGIKADFFLFLFLAIAGYSTIIASNPTISFSFYFLLAKSVILYLVSKLVFLDLNLVKKTMQIVIVYVVINSLLIITQYLVRGPLGFDFEDAFMPFGKYAENYLFRPGGFSSDPNISASFIVVILPVAVVMFLPLLKKAAVYYWGFIVSIFLALIFTASRASWIITAVAILPFLIYLKSNNFIFLPKKLKALWVLGSISLIIIIGPFIFSRILSLDQTFSQVGSGYYRIHQAVAGYRIMFNNPFGVGLGMFPYEVMKSVSDENSPTTFDLPHNLFVQLGAESGIAGLIIFLVFLYFLYKDKFINGMLKPNVFSGAMIISFVSMSLLMLAYPWLLHPRIGWIFWLLAGYSGRWKSY</sequence>
<feature type="transmembrane region" description="Helical" evidence="5">
    <location>
        <begin position="116"/>
        <end position="139"/>
    </location>
</feature>
<feature type="transmembrane region" description="Helical" evidence="5">
    <location>
        <begin position="230"/>
        <end position="247"/>
    </location>
</feature>
<evidence type="ECO:0000256" key="5">
    <source>
        <dbReference type="SAM" id="Phobius"/>
    </source>
</evidence>
<protein>
    <recommendedName>
        <fullName evidence="6">O-antigen ligase-related domain-containing protein</fullName>
    </recommendedName>
</protein>
<evidence type="ECO:0000256" key="2">
    <source>
        <dbReference type="ARBA" id="ARBA00022692"/>
    </source>
</evidence>
<keyword evidence="3 5" id="KW-1133">Transmembrane helix</keyword>
<feature type="domain" description="O-antigen ligase-related" evidence="6">
    <location>
        <begin position="261"/>
        <end position="405"/>
    </location>
</feature>
<dbReference type="Proteomes" id="UP000177382">
    <property type="component" value="Unassembled WGS sequence"/>
</dbReference>
<dbReference type="InterPro" id="IPR051533">
    <property type="entry name" value="WaaL-like"/>
</dbReference>
<dbReference type="PANTHER" id="PTHR37422">
    <property type="entry name" value="TEICHURONIC ACID BIOSYNTHESIS PROTEIN TUAE"/>
    <property type="match status" value="1"/>
</dbReference>
<comment type="caution">
    <text evidence="7">The sequence shown here is derived from an EMBL/GenBank/DDBJ whole genome shotgun (WGS) entry which is preliminary data.</text>
</comment>
<keyword evidence="2 5" id="KW-0812">Transmembrane</keyword>
<evidence type="ECO:0000256" key="1">
    <source>
        <dbReference type="ARBA" id="ARBA00004141"/>
    </source>
</evidence>
<proteinExistence type="predicted"/>
<dbReference type="EMBL" id="MGFX01000006">
    <property type="protein sequence ID" value="OGM15238.1"/>
    <property type="molecule type" value="Genomic_DNA"/>
</dbReference>
<dbReference type="STRING" id="1802485.A2V97_01225"/>
<feature type="transmembrane region" description="Helical" evidence="5">
    <location>
        <begin position="388"/>
        <end position="412"/>
    </location>
</feature>
<feature type="transmembrane region" description="Helical" evidence="5">
    <location>
        <begin position="177"/>
        <end position="195"/>
    </location>
</feature>
<feature type="transmembrane region" description="Helical" evidence="5">
    <location>
        <begin position="424"/>
        <end position="447"/>
    </location>
</feature>
<accession>A0A1F7XLK3</accession>
<feature type="transmembrane region" description="Helical" evidence="5">
    <location>
        <begin position="52"/>
        <end position="73"/>
    </location>
</feature>
<dbReference type="Pfam" id="PF04932">
    <property type="entry name" value="Wzy_C"/>
    <property type="match status" value="1"/>
</dbReference>
<dbReference type="AlphaFoldDB" id="A0A1F7XLK3"/>
<keyword evidence="4 5" id="KW-0472">Membrane</keyword>
<name>A0A1F7XLK3_9BACT</name>
<dbReference type="InterPro" id="IPR007016">
    <property type="entry name" value="O-antigen_ligase-rel_domated"/>
</dbReference>
<feature type="transmembrane region" description="Helical" evidence="5">
    <location>
        <begin position="305"/>
        <end position="323"/>
    </location>
</feature>
<evidence type="ECO:0000313" key="8">
    <source>
        <dbReference type="Proteomes" id="UP000177382"/>
    </source>
</evidence>
<feature type="transmembrane region" description="Helical" evidence="5">
    <location>
        <begin position="276"/>
        <end position="293"/>
    </location>
</feature>
<feature type="transmembrane region" description="Helical" evidence="5">
    <location>
        <begin position="254"/>
        <end position="270"/>
    </location>
</feature>
<dbReference type="PANTHER" id="PTHR37422:SF13">
    <property type="entry name" value="LIPOPOLYSACCHARIDE BIOSYNTHESIS PROTEIN PA4999-RELATED"/>
    <property type="match status" value="1"/>
</dbReference>
<gene>
    <name evidence="7" type="ORF">A2V97_01225</name>
</gene>
<evidence type="ECO:0000256" key="4">
    <source>
        <dbReference type="ARBA" id="ARBA00023136"/>
    </source>
</evidence>
<feature type="transmembrane region" description="Helical" evidence="5">
    <location>
        <begin position="85"/>
        <end position="104"/>
    </location>
</feature>